<dbReference type="PANTHER" id="PTHR42836">
    <property type="entry name" value="7-CARBOXY-7-DEAZAGUANINE SYNTHASE"/>
    <property type="match status" value="1"/>
</dbReference>
<dbReference type="InterPro" id="IPR058240">
    <property type="entry name" value="rSAM_sf"/>
</dbReference>
<keyword evidence="1" id="KW-0004">4Fe-4S</keyword>
<dbReference type="PANTHER" id="PTHR42836:SF1">
    <property type="entry name" value="7-CARBOXY-7-DEAZAGUANINE SYNTHASE"/>
    <property type="match status" value="1"/>
</dbReference>
<dbReference type="AlphaFoldDB" id="A0A0F9HSP5"/>
<proteinExistence type="predicted"/>
<keyword evidence="1" id="KW-0479">Metal-binding</keyword>
<dbReference type="InterPro" id="IPR013785">
    <property type="entry name" value="Aldolase_TIM"/>
</dbReference>
<feature type="non-terminal residue" evidence="2">
    <location>
        <position position="177"/>
    </location>
</feature>
<protein>
    <recommendedName>
        <fullName evidence="3">Radical SAM core domain-containing protein</fullName>
    </recommendedName>
</protein>
<dbReference type="SUPFAM" id="SSF102114">
    <property type="entry name" value="Radical SAM enzymes"/>
    <property type="match status" value="1"/>
</dbReference>
<keyword evidence="1" id="KW-0411">Iron-sulfur</keyword>
<reference evidence="2" key="1">
    <citation type="journal article" date="2015" name="Nature">
        <title>Complex archaea that bridge the gap between prokaryotes and eukaryotes.</title>
        <authorList>
            <person name="Spang A."/>
            <person name="Saw J.H."/>
            <person name="Jorgensen S.L."/>
            <person name="Zaremba-Niedzwiedzka K."/>
            <person name="Martijn J."/>
            <person name="Lind A.E."/>
            <person name="van Eijk R."/>
            <person name="Schleper C."/>
            <person name="Guy L."/>
            <person name="Ettema T.J."/>
        </authorList>
    </citation>
    <scope>NUCLEOTIDE SEQUENCE</scope>
</reference>
<evidence type="ECO:0000313" key="2">
    <source>
        <dbReference type="EMBL" id="KKM18446.1"/>
    </source>
</evidence>
<evidence type="ECO:0008006" key="3">
    <source>
        <dbReference type="Google" id="ProtNLM"/>
    </source>
</evidence>
<accession>A0A0F9HSP5</accession>
<sequence>MGRKGRYHVAEIFYSLQGEGHRKGTVNVFVRFAGCNLQCNVAEHGFDCDTDFRSRETFANAEDLVDRMLSVWSAGSTHNCYANPSCRSQLPSVILTGGEPTLQVDDALISVLKRERFYIAIETNGTQPVHRGIDWVTCSPKTKELAIERCDEVKCVLAMGEHPGDFKLPKADHYFLS</sequence>
<organism evidence="2">
    <name type="scientific">marine sediment metagenome</name>
    <dbReference type="NCBI Taxonomy" id="412755"/>
    <lineage>
        <taxon>unclassified sequences</taxon>
        <taxon>metagenomes</taxon>
        <taxon>ecological metagenomes</taxon>
    </lineage>
</organism>
<dbReference type="EMBL" id="LAZR01014219">
    <property type="protein sequence ID" value="KKM18446.1"/>
    <property type="molecule type" value="Genomic_DNA"/>
</dbReference>
<name>A0A0F9HSP5_9ZZZZ</name>
<evidence type="ECO:0000256" key="1">
    <source>
        <dbReference type="ARBA" id="ARBA00022485"/>
    </source>
</evidence>
<dbReference type="Gene3D" id="3.20.20.70">
    <property type="entry name" value="Aldolase class I"/>
    <property type="match status" value="1"/>
</dbReference>
<keyword evidence="1" id="KW-0408">Iron</keyword>
<comment type="caution">
    <text evidence="2">The sequence shown here is derived from an EMBL/GenBank/DDBJ whole genome shotgun (WGS) entry which is preliminary data.</text>
</comment>
<gene>
    <name evidence="2" type="ORF">LCGC14_1665560</name>
</gene>
<dbReference type="GO" id="GO:0051539">
    <property type="term" value="F:4 iron, 4 sulfur cluster binding"/>
    <property type="evidence" value="ECO:0007669"/>
    <property type="project" value="UniProtKB-KW"/>
</dbReference>